<dbReference type="Proteomes" id="UP001594351">
    <property type="component" value="Unassembled WGS sequence"/>
</dbReference>
<keyword evidence="5 7" id="KW-1133">Transmembrane helix</keyword>
<dbReference type="EMBL" id="JBHPBY010000504">
    <property type="protein sequence ID" value="MFC1853452.1"/>
    <property type="molecule type" value="Genomic_DNA"/>
</dbReference>
<feature type="transmembrane region" description="Helical" evidence="7">
    <location>
        <begin position="111"/>
        <end position="128"/>
    </location>
</feature>
<feature type="transmembrane region" description="Helical" evidence="7">
    <location>
        <begin position="41"/>
        <end position="65"/>
    </location>
</feature>
<keyword evidence="6 7" id="KW-0472">Membrane</keyword>
<evidence type="ECO:0000256" key="3">
    <source>
        <dbReference type="ARBA" id="ARBA00022475"/>
    </source>
</evidence>
<dbReference type="InterPro" id="IPR005524">
    <property type="entry name" value="DUF318"/>
</dbReference>
<keyword evidence="4 7" id="KW-0812">Transmembrane</keyword>
<evidence type="ECO:0000256" key="6">
    <source>
        <dbReference type="ARBA" id="ARBA00023136"/>
    </source>
</evidence>
<evidence type="ECO:0000256" key="7">
    <source>
        <dbReference type="SAM" id="Phobius"/>
    </source>
</evidence>
<sequence length="163" mass="16943">MLIPTMVMAILAAVALYIGYSKGQGQHIAGLKMGGAMILEIFPLLVFALILAGMVQVLISQAFIARWVGSESGFRGIMIGSLAGALTPGGPFVCMPLVAGLIKAGAGSGTAVAYITGWSVWAIARLPLEIGLLGPRFTFVRLSCSLLLPPLAGWMAIILFPKG</sequence>
<keyword evidence="3" id="KW-1003">Cell membrane</keyword>
<gene>
    <name evidence="8" type="ORF">ACFL27_24915</name>
</gene>
<reference evidence="8 9" key="1">
    <citation type="submission" date="2024-09" db="EMBL/GenBank/DDBJ databases">
        <title>Laminarin stimulates single cell rates of sulfate reduction while oxygen inhibits transcriptomic activity in coastal marine sediment.</title>
        <authorList>
            <person name="Lindsay M."/>
            <person name="Orcutt B."/>
            <person name="Emerson D."/>
            <person name="Stepanauskas R."/>
            <person name="D'Angelo T."/>
        </authorList>
    </citation>
    <scope>NUCLEOTIDE SEQUENCE [LARGE SCALE GENOMIC DNA]</scope>
    <source>
        <strain evidence="8">SAG AM-311-K15</strain>
    </source>
</reference>
<evidence type="ECO:0000313" key="9">
    <source>
        <dbReference type="Proteomes" id="UP001594351"/>
    </source>
</evidence>
<comment type="subcellular location">
    <subcellularLocation>
        <location evidence="1">Cell membrane</location>
        <topology evidence="1">Multi-pass membrane protein</topology>
    </subcellularLocation>
</comment>
<dbReference type="Pfam" id="PF03773">
    <property type="entry name" value="ArsP_1"/>
    <property type="match status" value="1"/>
</dbReference>
<evidence type="ECO:0000256" key="1">
    <source>
        <dbReference type="ARBA" id="ARBA00004651"/>
    </source>
</evidence>
<evidence type="ECO:0000256" key="5">
    <source>
        <dbReference type="ARBA" id="ARBA00022989"/>
    </source>
</evidence>
<name>A0ABV6Z4T0_UNCC1</name>
<evidence type="ECO:0000256" key="2">
    <source>
        <dbReference type="ARBA" id="ARBA00006386"/>
    </source>
</evidence>
<keyword evidence="9" id="KW-1185">Reference proteome</keyword>
<evidence type="ECO:0000256" key="4">
    <source>
        <dbReference type="ARBA" id="ARBA00022692"/>
    </source>
</evidence>
<proteinExistence type="inferred from homology"/>
<feature type="transmembrane region" description="Helical" evidence="7">
    <location>
        <begin position="77"/>
        <end position="99"/>
    </location>
</feature>
<accession>A0ABV6Z4T0</accession>
<comment type="similarity">
    <text evidence="2">Belongs to the UPF0718 family.</text>
</comment>
<feature type="transmembrane region" description="Helical" evidence="7">
    <location>
        <begin position="140"/>
        <end position="160"/>
    </location>
</feature>
<evidence type="ECO:0000313" key="8">
    <source>
        <dbReference type="EMBL" id="MFC1853452.1"/>
    </source>
</evidence>
<protein>
    <submittedName>
        <fullName evidence="8">Permease</fullName>
    </submittedName>
</protein>
<organism evidence="8 9">
    <name type="scientific">candidate division CSSED10-310 bacterium</name>
    <dbReference type="NCBI Taxonomy" id="2855610"/>
    <lineage>
        <taxon>Bacteria</taxon>
        <taxon>Bacteria division CSSED10-310</taxon>
    </lineage>
</organism>
<comment type="caution">
    <text evidence="8">The sequence shown here is derived from an EMBL/GenBank/DDBJ whole genome shotgun (WGS) entry which is preliminary data.</text>
</comment>